<feature type="compositionally biased region" description="Basic and acidic residues" evidence="7">
    <location>
        <begin position="364"/>
        <end position="377"/>
    </location>
</feature>
<evidence type="ECO:0000256" key="5">
    <source>
        <dbReference type="ARBA" id="ARBA00022801"/>
    </source>
</evidence>
<keyword evidence="5" id="KW-0378">Hydrolase</keyword>
<keyword evidence="3" id="KW-0540">Nuclease</keyword>
<evidence type="ECO:0000313" key="9">
    <source>
        <dbReference type="EMBL" id="GJT91606.1"/>
    </source>
</evidence>
<proteinExistence type="predicted"/>
<evidence type="ECO:0000259" key="8">
    <source>
        <dbReference type="Pfam" id="PF17917"/>
    </source>
</evidence>
<dbReference type="EMBL" id="BQNB010020034">
    <property type="protein sequence ID" value="GJT91606.1"/>
    <property type="molecule type" value="Genomic_DNA"/>
</dbReference>
<accession>A0ABQ5HUT6</accession>
<feature type="region of interest" description="Disordered" evidence="7">
    <location>
        <begin position="340"/>
        <end position="381"/>
    </location>
</feature>
<feature type="compositionally biased region" description="Basic and acidic residues" evidence="7">
    <location>
        <begin position="340"/>
        <end position="349"/>
    </location>
</feature>
<dbReference type="InterPro" id="IPR041373">
    <property type="entry name" value="RT_RNaseH"/>
</dbReference>
<dbReference type="CDD" id="cd09274">
    <property type="entry name" value="RNase_HI_RT_Ty3"/>
    <property type="match status" value="1"/>
</dbReference>
<evidence type="ECO:0000313" key="10">
    <source>
        <dbReference type="Proteomes" id="UP001151760"/>
    </source>
</evidence>
<organism evidence="9 10">
    <name type="scientific">Tanacetum coccineum</name>
    <dbReference type="NCBI Taxonomy" id="301880"/>
    <lineage>
        <taxon>Eukaryota</taxon>
        <taxon>Viridiplantae</taxon>
        <taxon>Streptophyta</taxon>
        <taxon>Embryophyta</taxon>
        <taxon>Tracheophyta</taxon>
        <taxon>Spermatophyta</taxon>
        <taxon>Magnoliopsida</taxon>
        <taxon>eudicotyledons</taxon>
        <taxon>Gunneridae</taxon>
        <taxon>Pentapetalae</taxon>
        <taxon>asterids</taxon>
        <taxon>campanulids</taxon>
        <taxon>Asterales</taxon>
        <taxon>Asteraceae</taxon>
        <taxon>Asteroideae</taxon>
        <taxon>Anthemideae</taxon>
        <taxon>Anthemidinae</taxon>
        <taxon>Tanacetum</taxon>
    </lineage>
</organism>
<evidence type="ECO:0000256" key="2">
    <source>
        <dbReference type="ARBA" id="ARBA00022695"/>
    </source>
</evidence>
<dbReference type="Pfam" id="PF17917">
    <property type="entry name" value="RT_RNaseH"/>
    <property type="match status" value="1"/>
</dbReference>
<name>A0ABQ5HUT6_9ASTR</name>
<dbReference type="GO" id="GO:0003964">
    <property type="term" value="F:RNA-directed DNA polymerase activity"/>
    <property type="evidence" value="ECO:0007669"/>
    <property type="project" value="UniProtKB-KW"/>
</dbReference>
<feature type="domain" description="Reverse transcriptase RNase H-like" evidence="8">
    <location>
        <begin position="528"/>
        <end position="622"/>
    </location>
</feature>
<keyword evidence="10" id="KW-1185">Reference proteome</keyword>
<dbReference type="PANTHER" id="PTHR37984">
    <property type="entry name" value="PROTEIN CBG26694"/>
    <property type="match status" value="1"/>
</dbReference>
<keyword evidence="6 9" id="KW-0695">RNA-directed DNA polymerase</keyword>
<sequence>MKSEARCVRQAWGHAMDYNRATQLTTALGRIQTLEAREPVRIDDPKDAGSSSSLLTKAYSHQRDFQSELLIERYKILKSAAEKLKLILMVDSITFGQEMVNILVSGEEYDKVFNHLDMLNAPLEGKKMPPKKRTATTTTTTPMTDAQIKALITQGVANALEEIKVNRTSRNGDDSHDSGTGSRRTERAARECTYNDFLKCQPLNFKGTEGVIGLTQWFKRMESVFYITNCAVGNQIKFATCTLLGSALTWRDQEARDRDLEPKGQGTNVASYTQRFQELALMCMRMFPKEFDQVEKYVKGLPDIIQGSVMASKPNPMQKAIEIANDLMDLKVRTLAERQAKKRKFEDTSRNNQNQQQPFKRHNVARDYNARPREKKPYGGSKPLCPKWNYHHDGQCAPKYTNCKRTGHLTRDWPFQKDKPTLDYGYDKAEDKSEEKRLEDVPIVRDFPEVFPEDLQGIPPTRQVEFQIDLVPSAAPVARAPYQLAPSKMKELSNQLQELSEKGFIRPNSSHWGASVFAPILALPEGAENFNVYCDDSHKGLGAVLIQNEKVIAYASRQLKIHKKNYTTYDLELGAVVFSLKIWRHYLYRTKYTVFTDHKILQHILDQKELNMRQHRWLELLMMTIGLDLPKQILEAQTEARRSEKLDAEDVGGMLIENLRESDNPRKEKLEPPADGTLCLNNRSWFPCYGDLSTLIMHESYKSKYSVHPGSDKMY</sequence>
<dbReference type="InterPro" id="IPR050951">
    <property type="entry name" value="Retrovirus_Pol_polyprotein"/>
</dbReference>
<reference evidence="9" key="2">
    <citation type="submission" date="2022-01" db="EMBL/GenBank/DDBJ databases">
        <authorList>
            <person name="Yamashiro T."/>
            <person name="Shiraishi A."/>
            <person name="Satake H."/>
            <person name="Nakayama K."/>
        </authorList>
    </citation>
    <scope>NUCLEOTIDE SEQUENCE</scope>
</reference>
<evidence type="ECO:0000256" key="4">
    <source>
        <dbReference type="ARBA" id="ARBA00022759"/>
    </source>
</evidence>
<evidence type="ECO:0000256" key="3">
    <source>
        <dbReference type="ARBA" id="ARBA00022722"/>
    </source>
</evidence>
<dbReference type="Gene3D" id="3.10.10.10">
    <property type="entry name" value="HIV Type 1 Reverse Transcriptase, subunit A, domain 1"/>
    <property type="match status" value="1"/>
</dbReference>
<dbReference type="SUPFAM" id="SSF56672">
    <property type="entry name" value="DNA/RNA polymerases"/>
    <property type="match status" value="2"/>
</dbReference>
<keyword evidence="1" id="KW-0808">Transferase</keyword>
<dbReference type="Proteomes" id="UP001151760">
    <property type="component" value="Unassembled WGS sequence"/>
</dbReference>
<reference evidence="9" key="1">
    <citation type="journal article" date="2022" name="Int. J. Mol. Sci.">
        <title>Draft Genome of Tanacetum Coccineum: Genomic Comparison of Closely Related Tanacetum-Family Plants.</title>
        <authorList>
            <person name="Yamashiro T."/>
            <person name="Shiraishi A."/>
            <person name="Nakayama K."/>
            <person name="Satake H."/>
        </authorList>
    </citation>
    <scope>NUCLEOTIDE SEQUENCE</scope>
</reference>
<gene>
    <name evidence="9" type="ORF">Tco_1080451</name>
</gene>
<protein>
    <submittedName>
        <fullName evidence="9">Reverse transcriptase domain-containing protein</fullName>
    </submittedName>
</protein>
<keyword evidence="2" id="KW-0548">Nucleotidyltransferase</keyword>
<dbReference type="PANTHER" id="PTHR37984:SF5">
    <property type="entry name" value="PROTEIN NYNRIN-LIKE"/>
    <property type="match status" value="1"/>
</dbReference>
<dbReference type="InterPro" id="IPR043502">
    <property type="entry name" value="DNA/RNA_pol_sf"/>
</dbReference>
<feature type="region of interest" description="Disordered" evidence="7">
    <location>
        <begin position="164"/>
        <end position="187"/>
    </location>
</feature>
<evidence type="ECO:0000256" key="7">
    <source>
        <dbReference type="SAM" id="MobiDB-lite"/>
    </source>
</evidence>
<keyword evidence="4" id="KW-0255">Endonuclease</keyword>
<evidence type="ECO:0000256" key="1">
    <source>
        <dbReference type="ARBA" id="ARBA00022679"/>
    </source>
</evidence>
<comment type="caution">
    <text evidence="9">The sequence shown here is derived from an EMBL/GenBank/DDBJ whole genome shotgun (WGS) entry which is preliminary data.</text>
</comment>
<evidence type="ECO:0000256" key="6">
    <source>
        <dbReference type="ARBA" id="ARBA00022918"/>
    </source>
</evidence>